<organism evidence="24 25">
    <name type="scientific">Parendozoicomonas callyspongiae</name>
    <dbReference type="NCBI Taxonomy" id="2942213"/>
    <lineage>
        <taxon>Bacteria</taxon>
        <taxon>Pseudomonadati</taxon>
        <taxon>Pseudomonadota</taxon>
        <taxon>Gammaproteobacteria</taxon>
        <taxon>Oceanospirillales</taxon>
        <taxon>Endozoicomonadaceae</taxon>
        <taxon>Parendozoicomonas</taxon>
    </lineage>
</organism>
<evidence type="ECO:0000256" key="16">
    <source>
        <dbReference type="ARBA" id="ARBA00023014"/>
    </source>
</evidence>
<comment type="subcellular location">
    <subcellularLocation>
        <location evidence="2">Cell membrane</location>
        <topology evidence="2">Single-pass membrane protein</topology>
    </subcellularLocation>
</comment>
<comment type="cofactor">
    <cofactor evidence="20">
        <name>[2Fe-2S] cluster</name>
        <dbReference type="ChEBI" id="CHEBI:190135"/>
    </cofactor>
    <text evidence="20">Binds 1 [2Fe-2S] cluster per subunit.</text>
</comment>
<evidence type="ECO:0000256" key="7">
    <source>
        <dbReference type="ARBA" id="ARBA00022448"/>
    </source>
</evidence>
<keyword evidence="11" id="KW-0479">Metal-binding</keyword>
<feature type="domain" description="Rieske" evidence="23">
    <location>
        <begin position="87"/>
        <end position="189"/>
    </location>
</feature>
<evidence type="ECO:0000256" key="13">
    <source>
        <dbReference type="ARBA" id="ARBA00022982"/>
    </source>
</evidence>
<keyword evidence="16" id="KW-0411">Iron-sulfur</keyword>
<evidence type="ECO:0000256" key="12">
    <source>
        <dbReference type="ARBA" id="ARBA00022967"/>
    </source>
</evidence>
<evidence type="ECO:0000256" key="21">
    <source>
        <dbReference type="RuleBase" id="RU004497"/>
    </source>
</evidence>
<comment type="miscellaneous">
    <text evidence="20">The Rieske protein is a high potential 2Fe-2S protein.</text>
</comment>
<keyword evidence="8" id="KW-1003">Cell membrane</keyword>
<feature type="transmembrane region" description="Helical" evidence="20">
    <location>
        <begin position="12"/>
        <end position="34"/>
    </location>
</feature>
<evidence type="ECO:0000256" key="8">
    <source>
        <dbReference type="ARBA" id="ARBA00022475"/>
    </source>
</evidence>
<dbReference type="InterPro" id="IPR017941">
    <property type="entry name" value="Rieske_2Fe-2S"/>
</dbReference>
<evidence type="ECO:0000256" key="5">
    <source>
        <dbReference type="ARBA" id="ARBA00012951"/>
    </source>
</evidence>
<gene>
    <name evidence="24" type="primary">petA</name>
    <name evidence="24" type="ORF">M3P05_03415</name>
</gene>
<evidence type="ECO:0000256" key="22">
    <source>
        <dbReference type="SAM" id="MobiDB-lite"/>
    </source>
</evidence>
<dbReference type="Proteomes" id="UP001203338">
    <property type="component" value="Unassembled WGS sequence"/>
</dbReference>
<evidence type="ECO:0000313" key="25">
    <source>
        <dbReference type="Proteomes" id="UP001203338"/>
    </source>
</evidence>
<evidence type="ECO:0000256" key="15">
    <source>
        <dbReference type="ARBA" id="ARBA00023004"/>
    </source>
</evidence>
<proteinExistence type="inferred from homology"/>
<dbReference type="InterPro" id="IPR005805">
    <property type="entry name" value="Rieske_Fe-S_prot_C"/>
</dbReference>
<evidence type="ECO:0000256" key="1">
    <source>
        <dbReference type="ARBA" id="ARBA00002444"/>
    </source>
</evidence>
<comment type="similarity">
    <text evidence="3">Belongs to the Rieske iron-sulfur protein family.</text>
</comment>
<dbReference type="Gene3D" id="1.20.5.510">
    <property type="entry name" value="Single helix bin"/>
    <property type="match status" value="1"/>
</dbReference>
<evidence type="ECO:0000256" key="18">
    <source>
        <dbReference type="ARBA" id="ARBA00023157"/>
    </source>
</evidence>
<feature type="region of interest" description="Disordered" evidence="22">
    <location>
        <begin position="87"/>
        <end position="106"/>
    </location>
</feature>
<comment type="function">
    <text evidence="1">Component of the ubiquinol-cytochrome c reductase complex (complex III or cytochrome b-c1 complex), which is a respiratory chain that generates an electrochemical potential coupled to ATP synthesis.</text>
</comment>
<keyword evidence="18" id="KW-1015">Disulfide bond</keyword>
<dbReference type="PROSITE" id="PS51318">
    <property type="entry name" value="TAT"/>
    <property type="match status" value="1"/>
</dbReference>
<dbReference type="InterPro" id="IPR006311">
    <property type="entry name" value="TAT_signal"/>
</dbReference>
<dbReference type="PROSITE" id="PS51296">
    <property type="entry name" value="RIESKE"/>
    <property type="match status" value="1"/>
</dbReference>
<dbReference type="InterPro" id="IPR006317">
    <property type="entry name" value="Ubiquinol_cyt_c_Rdtase_Fe-S-su"/>
</dbReference>
<comment type="caution">
    <text evidence="24">The sequence shown here is derived from an EMBL/GenBank/DDBJ whole genome shotgun (WGS) entry which is preliminary data.</text>
</comment>
<evidence type="ECO:0000256" key="19">
    <source>
        <dbReference type="ARBA" id="ARBA00029351"/>
    </source>
</evidence>
<dbReference type="RefSeq" id="WP_249697819.1">
    <property type="nucleotide sequence ID" value="NZ_JAMFLX010000003.1"/>
</dbReference>
<evidence type="ECO:0000313" key="24">
    <source>
        <dbReference type="EMBL" id="MCL6268990.1"/>
    </source>
</evidence>
<evidence type="ECO:0000256" key="10">
    <source>
        <dbReference type="ARBA" id="ARBA00022714"/>
    </source>
</evidence>
<reference evidence="24 25" key="1">
    <citation type="submission" date="2022-05" db="EMBL/GenBank/DDBJ databases">
        <authorList>
            <person name="Park J.-S."/>
        </authorList>
    </citation>
    <scope>NUCLEOTIDE SEQUENCE [LARGE SCALE GENOMIC DNA]</scope>
    <source>
        <strain evidence="24 25">2012CJ34-2</strain>
    </source>
</reference>
<keyword evidence="15" id="KW-0408">Iron</keyword>
<comment type="catalytic activity">
    <reaction evidence="19 20">
        <text>a quinol + 2 Fe(III)-[cytochrome c](out) = a quinone + 2 Fe(II)-[cytochrome c](out) + 2 H(+)(out)</text>
        <dbReference type="Rhea" id="RHEA:11484"/>
        <dbReference type="Rhea" id="RHEA-COMP:10350"/>
        <dbReference type="Rhea" id="RHEA-COMP:14399"/>
        <dbReference type="ChEBI" id="CHEBI:15378"/>
        <dbReference type="ChEBI" id="CHEBI:24646"/>
        <dbReference type="ChEBI" id="CHEBI:29033"/>
        <dbReference type="ChEBI" id="CHEBI:29034"/>
        <dbReference type="ChEBI" id="CHEBI:132124"/>
        <dbReference type="EC" id="7.1.1.8"/>
    </reaction>
</comment>
<evidence type="ECO:0000256" key="3">
    <source>
        <dbReference type="ARBA" id="ARBA00010651"/>
    </source>
</evidence>
<dbReference type="Pfam" id="PF10399">
    <property type="entry name" value="UCR_Fe-S_N"/>
    <property type="match status" value="1"/>
</dbReference>
<keyword evidence="9 20" id="KW-0812">Transmembrane</keyword>
<dbReference type="InterPro" id="IPR019470">
    <property type="entry name" value="Ubiq_cytC_Rdtase_Fe-S_su_TAT"/>
</dbReference>
<evidence type="ECO:0000256" key="2">
    <source>
        <dbReference type="ARBA" id="ARBA00004162"/>
    </source>
</evidence>
<evidence type="ECO:0000256" key="17">
    <source>
        <dbReference type="ARBA" id="ARBA00023136"/>
    </source>
</evidence>
<keyword evidence="13 20" id="KW-0249">Electron transport</keyword>
<evidence type="ECO:0000256" key="20">
    <source>
        <dbReference type="RuleBase" id="RU004494"/>
    </source>
</evidence>
<protein>
    <recommendedName>
        <fullName evidence="6 20">Ubiquinol-cytochrome c reductase iron-sulfur subunit</fullName>
        <ecNumber evidence="5 20">7.1.1.8</ecNumber>
    </recommendedName>
</protein>
<keyword evidence="14 20" id="KW-1133">Transmembrane helix</keyword>
<dbReference type="PANTHER" id="PTHR10134">
    <property type="entry name" value="CYTOCHROME B-C1 COMPLEX SUBUNIT RIESKE, MITOCHONDRIAL"/>
    <property type="match status" value="1"/>
</dbReference>
<keyword evidence="10" id="KW-0001">2Fe-2S</keyword>
<dbReference type="Pfam" id="PF00355">
    <property type="entry name" value="Rieske"/>
    <property type="match status" value="1"/>
</dbReference>
<dbReference type="InterPro" id="IPR014349">
    <property type="entry name" value="Rieske_Fe-S_prot"/>
</dbReference>
<dbReference type="EMBL" id="JAMFLX010000003">
    <property type="protein sequence ID" value="MCL6268990.1"/>
    <property type="molecule type" value="Genomic_DNA"/>
</dbReference>
<dbReference type="NCBIfam" id="TIGR01416">
    <property type="entry name" value="Rieske_proteo"/>
    <property type="match status" value="1"/>
</dbReference>
<comment type="subunit">
    <text evidence="4 21">The main subunits of complex b-c1 are: cytochrome b, cytochrome c1 and the Rieske protein.</text>
</comment>
<keyword evidence="25" id="KW-1185">Reference proteome</keyword>
<dbReference type="CDD" id="cd03470">
    <property type="entry name" value="Rieske_cytochrome_bc1"/>
    <property type="match status" value="1"/>
</dbReference>
<accession>A0ABT0PCE6</accession>
<evidence type="ECO:0000256" key="14">
    <source>
        <dbReference type="ARBA" id="ARBA00022989"/>
    </source>
</evidence>
<name>A0ABT0PCE6_9GAMM</name>
<sequence>MSQDGVNVGRRRFLIGATSVVGAAGAVGVATPFVKSWNPSAKAKAAGAPVEINVSKLEAGQQVVAEWRGKPVFIVRRTQEMLKNIEGEDGRVRDPKSNESEQPDYAKNEFRSREAEYLVLIGLCTHLGCSPKYHPEVVPMDFDAKWKGGYYCPCHGSKFDLAGRVYKGVPAPTNLVVPPYSFKGDGVIVIGVDEENA</sequence>
<keyword evidence="7 20" id="KW-0813">Transport</keyword>
<dbReference type="SUPFAM" id="SSF50022">
    <property type="entry name" value="ISP domain"/>
    <property type="match status" value="1"/>
</dbReference>
<keyword evidence="12" id="KW-1278">Translocase</keyword>
<evidence type="ECO:0000256" key="4">
    <source>
        <dbReference type="ARBA" id="ARBA00011649"/>
    </source>
</evidence>
<evidence type="ECO:0000256" key="11">
    <source>
        <dbReference type="ARBA" id="ARBA00022723"/>
    </source>
</evidence>
<keyword evidence="17 20" id="KW-0472">Membrane</keyword>
<evidence type="ECO:0000256" key="6">
    <source>
        <dbReference type="ARBA" id="ARBA00019816"/>
    </source>
</evidence>
<dbReference type="PRINTS" id="PR00162">
    <property type="entry name" value="RIESKE"/>
</dbReference>
<dbReference type="InterPro" id="IPR036922">
    <property type="entry name" value="Rieske_2Fe-2S_sf"/>
</dbReference>
<dbReference type="Gene3D" id="2.102.10.10">
    <property type="entry name" value="Rieske [2Fe-2S] iron-sulphur domain"/>
    <property type="match status" value="1"/>
</dbReference>
<evidence type="ECO:0000259" key="23">
    <source>
        <dbReference type="PROSITE" id="PS51296"/>
    </source>
</evidence>
<evidence type="ECO:0000256" key="9">
    <source>
        <dbReference type="ARBA" id="ARBA00022692"/>
    </source>
</evidence>
<dbReference type="EC" id="7.1.1.8" evidence="5 20"/>